<evidence type="ECO:0000313" key="1">
    <source>
        <dbReference type="EMBL" id="ASG65874.1"/>
    </source>
</evidence>
<name>A0ABN5AQG4_9GAMM</name>
<protein>
    <submittedName>
        <fullName evidence="1">Uncharacterized protein</fullName>
    </submittedName>
</protein>
<keyword evidence="2" id="KW-1185">Reference proteome</keyword>
<reference evidence="1 2" key="1">
    <citation type="submission" date="2017-06" db="EMBL/GenBank/DDBJ databases">
        <title>Complete genome sequence of Idiomarina piscisalsi strain 10PY1A isolated from soil of Soudi Arabia.</title>
        <authorList>
            <person name="Kim M.-C."/>
            <person name="Jung B.K."/>
            <person name="Budiyanto F."/>
            <person name="Nzila A."/>
            <person name="Shin J.-H."/>
        </authorList>
    </citation>
    <scope>NUCLEOTIDE SEQUENCE [LARGE SCALE GENOMIC DNA]</scope>
    <source>
        <strain evidence="1 2">10PY1A</strain>
    </source>
</reference>
<dbReference type="RefSeq" id="WP_088768271.1">
    <property type="nucleotide sequence ID" value="NZ_CP022133.1"/>
</dbReference>
<dbReference type="Proteomes" id="UP000197717">
    <property type="component" value="Chromosome"/>
</dbReference>
<dbReference type="EMBL" id="CP022133">
    <property type="protein sequence ID" value="ASG65874.1"/>
    <property type="molecule type" value="Genomic_DNA"/>
</dbReference>
<proteinExistence type="predicted"/>
<gene>
    <name evidence="1" type="ORF">CEW91_06855</name>
</gene>
<sequence>MEHSKKDIELSAKVKEASEFARHKKFDNAIRILDELIGDLPNYNLDHSAICVKIIPYFQKAGRFPELETYISSKLIPVAIAVRQKAFSHQNDMIQDAYCHLLLSEIFDKVRLCAKREKVADLEALYSRKSNEHYEFYLSSLERGEAVQSEESEKELKRIFGSDKSKWPDLLK</sequence>
<evidence type="ECO:0000313" key="2">
    <source>
        <dbReference type="Proteomes" id="UP000197717"/>
    </source>
</evidence>
<organism evidence="1 2">
    <name type="scientific">Idiomarina piscisalsi</name>
    <dbReference type="NCBI Taxonomy" id="1096243"/>
    <lineage>
        <taxon>Bacteria</taxon>
        <taxon>Pseudomonadati</taxon>
        <taxon>Pseudomonadota</taxon>
        <taxon>Gammaproteobacteria</taxon>
        <taxon>Alteromonadales</taxon>
        <taxon>Idiomarinaceae</taxon>
        <taxon>Idiomarina</taxon>
    </lineage>
</organism>
<accession>A0ABN5AQG4</accession>